<protein>
    <submittedName>
        <fullName evidence="2">Uncharacterized protein</fullName>
    </submittedName>
</protein>
<evidence type="ECO:0000313" key="2">
    <source>
        <dbReference type="WBParaSite" id="nRc.2.0.1.t32142-RA"/>
    </source>
</evidence>
<proteinExistence type="predicted"/>
<organism evidence="1 2">
    <name type="scientific">Romanomermis culicivorax</name>
    <name type="common">Nematode worm</name>
    <dbReference type="NCBI Taxonomy" id="13658"/>
    <lineage>
        <taxon>Eukaryota</taxon>
        <taxon>Metazoa</taxon>
        <taxon>Ecdysozoa</taxon>
        <taxon>Nematoda</taxon>
        <taxon>Enoplea</taxon>
        <taxon>Dorylaimia</taxon>
        <taxon>Mermithida</taxon>
        <taxon>Mermithoidea</taxon>
        <taxon>Mermithidae</taxon>
        <taxon>Romanomermis</taxon>
    </lineage>
</organism>
<keyword evidence="1" id="KW-1185">Reference proteome</keyword>
<dbReference type="Proteomes" id="UP000887565">
    <property type="component" value="Unplaced"/>
</dbReference>
<reference evidence="2" key="1">
    <citation type="submission" date="2022-11" db="UniProtKB">
        <authorList>
            <consortium name="WormBaseParasite"/>
        </authorList>
    </citation>
    <scope>IDENTIFICATION</scope>
</reference>
<name>A0A915K0E5_ROMCU</name>
<sequence>MFLVYGHYGFVNSVYHNIQIFPHDFLPPEFIHIATQNLYDNANVDHDGDEKGAFCIIDLTLSKGMLHAIMRDEILALNRIIFYDYKVPNLHYCLYNHTNLEHTTKWLGQKMHPSELPSIKGSKQNTSSLTDDGKLEPYDDAHICPQVIDRALRSNNITSIHHAVGAPMLLLFLSMTKIWL</sequence>
<accession>A0A915K0E5</accession>
<dbReference type="WBParaSite" id="nRc.2.0.1.t32142-RA">
    <property type="protein sequence ID" value="nRc.2.0.1.t32142-RA"/>
    <property type="gene ID" value="nRc.2.0.1.g32142"/>
</dbReference>
<evidence type="ECO:0000313" key="1">
    <source>
        <dbReference type="Proteomes" id="UP000887565"/>
    </source>
</evidence>
<dbReference type="AlphaFoldDB" id="A0A915K0E5"/>